<comment type="subcellular location">
    <subcellularLocation>
        <location evidence="1">Nucleus</location>
    </subcellularLocation>
</comment>
<feature type="region of interest" description="Disordered" evidence="6">
    <location>
        <begin position="9"/>
        <end position="35"/>
    </location>
</feature>
<gene>
    <name evidence="8" type="ORF">ATNIH1004_009760</name>
</gene>
<dbReference type="PROSITE" id="PS00463">
    <property type="entry name" value="ZN2_CY6_FUNGAL_1"/>
    <property type="match status" value="1"/>
</dbReference>
<dbReference type="InterPro" id="IPR036864">
    <property type="entry name" value="Zn2-C6_fun-type_DNA-bd_sf"/>
</dbReference>
<evidence type="ECO:0000256" key="5">
    <source>
        <dbReference type="ARBA" id="ARBA00023242"/>
    </source>
</evidence>
<dbReference type="PROSITE" id="PS50048">
    <property type="entry name" value="ZN2_CY6_FUNGAL_2"/>
    <property type="match status" value="1"/>
</dbReference>
<dbReference type="InterPro" id="IPR001138">
    <property type="entry name" value="Zn2Cys6_DnaBD"/>
</dbReference>
<dbReference type="SUPFAM" id="SSF57701">
    <property type="entry name" value="Zn2/Cys6 DNA-binding domain"/>
    <property type="match status" value="1"/>
</dbReference>
<sequence>MEIHTVICAPVKQPSSTPQPQAASAPPSEKRKRVRRWHHRGFTGCSTCRRRHVRCDEASPSCRNCSRLGLECDGTQGRMTFKVYGPPQAQDSSSSAGSRKREKKLITGTPPAPVIDGKMIKREVDDDDELVESVVVSPTTLSDIKPVKYRFQAPISPAEFMSSTLDLDSRYYTHFIDRVATLLLIYDNSININPYRRHFPELARSSPSMASAMQALGALHLANTSRGQQRITHFQQAMAKYGDVVKSFRTRYNRPSQNMQLTDFATCLLLGLFEMMDSQHHNWSVHLKGAREIYRLLFVPNDDPAKEAQRIAETNHPLRPFLVSLLSYLDVAGSCASTEGTIVEGSYWRTHGGGWEYNLGTPSLSSETLAENQLLAELRQCWSVMMEIQVAISTFGNAKKQGWMSYEQQDMTSRDLMNRLAEWRLGAPQCIQLLGDLGDDSLRQYPYPEVVEYSGCVQAYEKATTIFLHKVSAAERPDRQPQRAVMDMLASRVLDLIRKLAKDVGQLAVLWPLFTAGRESRDEQEQKWVRQTMLDLQRFGFKNVDKALEELEKAWFKQRAFPEGWVDTMDEVRTSILLP</sequence>
<feature type="region of interest" description="Disordered" evidence="6">
    <location>
        <begin position="83"/>
        <end position="110"/>
    </location>
</feature>
<dbReference type="GO" id="GO:0008270">
    <property type="term" value="F:zinc ion binding"/>
    <property type="evidence" value="ECO:0007669"/>
    <property type="project" value="InterPro"/>
</dbReference>
<dbReference type="SMART" id="SM00066">
    <property type="entry name" value="GAL4"/>
    <property type="match status" value="1"/>
</dbReference>
<dbReference type="OrthoDB" id="3598904at2759"/>
<evidence type="ECO:0000256" key="3">
    <source>
        <dbReference type="ARBA" id="ARBA00023125"/>
    </source>
</evidence>
<evidence type="ECO:0000256" key="1">
    <source>
        <dbReference type="ARBA" id="ARBA00004123"/>
    </source>
</evidence>
<evidence type="ECO:0000313" key="9">
    <source>
        <dbReference type="Proteomes" id="UP000324241"/>
    </source>
</evidence>
<reference evidence="8 9" key="1">
    <citation type="submission" date="2019-08" db="EMBL/GenBank/DDBJ databases">
        <title>The genome sequence of a newly discovered highly antifungal drug resistant Aspergillus species, Aspergillus tanneri NIH 1004.</title>
        <authorList>
            <person name="Mounaud S."/>
            <person name="Singh I."/>
            <person name="Joardar V."/>
            <person name="Pakala S."/>
            <person name="Pakala S."/>
            <person name="Venepally P."/>
            <person name="Chung J.K."/>
            <person name="Losada L."/>
            <person name="Nierman W.C."/>
        </authorList>
    </citation>
    <scope>NUCLEOTIDE SEQUENCE [LARGE SCALE GENOMIC DNA]</scope>
    <source>
        <strain evidence="8 9">NIH1004</strain>
    </source>
</reference>
<keyword evidence="2" id="KW-0805">Transcription regulation</keyword>
<evidence type="ECO:0000259" key="7">
    <source>
        <dbReference type="PROSITE" id="PS50048"/>
    </source>
</evidence>
<feature type="domain" description="Zn(2)-C6 fungal-type" evidence="7">
    <location>
        <begin position="44"/>
        <end position="72"/>
    </location>
</feature>
<dbReference type="RefSeq" id="XP_033422360.1">
    <property type="nucleotide sequence ID" value="XM_033574342.1"/>
</dbReference>
<dbReference type="AlphaFoldDB" id="A0A5M9M859"/>
<dbReference type="PANTHER" id="PTHR37534:SF41">
    <property type="entry name" value="SFGA"/>
    <property type="match status" value="1"/>
</dbReference>
<dbReference type="Pfam" id="PF11951">
    <property type="entry name" value="Fungal_trans_2"/>
    <property type="match status" value="1"/>
</dbReference>
<dbReference type="VEuPathDB" id="FungiDB:EYZ11_008457"/>
<dbReference type="InterPro" id="IPR021858">
    <property type="entry name" value="Fun_TF"/>
</dbReference>
<evidence type="ECO:0000256" key="2">
    <source>
        <dbReference type="ARBA" id="ARBA00023015"/>
    </source>
</evidence>
<dbReference type="GO" id="GO:0000981">
    <property type="term" value="F:DNA-binding transcription factor activity, RNA polymerase II-specific"/>
    <property type="evidence" value="ECO:0007669"/>
    <property type="project" value="InterPro"/>
</dbReference>
<name>A0A5M9M859_9EURO</name>
<dbReference type="Proteomes" id="UP000324241">
    <property type="component" value="Unassembled WGS sequence"/>
</dbReference>
<dbReference type="GO" id="GO:0045944">
    <property type="term" value="P:positive regulation of transcription by RNA polymerase II"/>
    <property type="evidence" value="ECO:0007669"/>
    <property type="project" value="TreeGrafter"/>
</dbReference>
<keyword evidence="4" id="KW-0804">Transcription</keyword>
<dbReference type="GO" id="GO:0005634">
    <property type="term" value="C:nucleus"/>
    <property type="evidence" value="ECO:0007669"/>
    <property type="project" value="UniProtKB-SubCell"/>
</dbReference>
<proteinExistence type="predicted"/>
<keyword evidence="5" id="KW-0539">Nucleus</keyword>
<dbReference type="CDD" id="cd00067">
    <property type="entry name" value="GAL4"/>
    <property type="match status" value="1"/>
</dbReference>
<dbReference type="PANTHER" id="PTHR37534">
    <property type="entry name" value="TRANSCRIPTIONAL ACTIVATOR PROTEIN UGA3"/>
    <property type="match status" value="1"/>
</dbReference>
<dbReference type="Gene3D" id="4.10.240.10">
    <property type="entry name" value="Zn(2)-C6 fungal-type DNA-binding domain"/>
    <property type="match status" value="1"/>
</dbReference>
<evidence type="ECO:0000313" key="8">
    <source>
        <dbReference type="EMBL" id="KAA8642998.1"/>
    </source>
</evidence>
<comment type="caution">
    <text evidence="8">The sequence shown here is derived from an EMBL/GenBank/DDBJ whole genome shotgun (WGS) entry which is preliminary data.</text>
</comment>
<keyword evidence="3" id="KW-0238">DNA-binding</keyword>
<protein>
    <recommendedName>
        <fullName evidence="7">Zn(2)-C6 fungal-type domain-containing protein</fullName>
    </recommendedName>
</protein>
<organism evidence="8 9">
    <name type="scientific">Aspergillus tanneri</name>
    <dbReference type="NCBI Taxonomy" id="1220188"/>
    <lineage>
        <taxon>Eukaryota</taxon>
        <taxon>Fungi</taxon>
        <taxon>Dikarya</taxon>
        <taxon>Ascomycota</taxon>
        <taxon>Pezizomycotina</taxon>
        <taxon>Eurotiomycetes</taxon>
        <taxon>Eurotiomycetidae</taxon>
        <taxon>Eurotiales</taxon>
        <taxon>Aspergillaceae</taxon>
        <taxon>Aspergillus</taxon>
        <taxon>Aspergillus subgen. Circumdati</taxon>
    </lineage>
</organism>
<accession>A0A5M9M859</accession>
<dbReference type="GeneID" id="54332462"/>
<dbReference type="EMBL" id="QUQM01000005">
    <property type="protein sequence ID" value="KAA8642998.1"/>
    <property type="molecule type" value="Genomic_DNA"/>
</dbReference>
<evidence type="ECO:0000256" key="6">
    <source>
        <dbReference type="SAM" id="MobiDB-lite"/>
    </source>
</evidence>
<feature type="compositionally biased region" description="Low complexity" evidence="6">
    <location>
        <begin position="13"/>
        <end position="27"/>
    </location>
</feature>
<dbReference type="Pfam" id="PF00172">
    <property type="entry name" value="Zn_clus"/>
    <property type="match status" value="1"/>
</dbReference>
<dbReference type="GO" id="GO:0000976">
    <property type="term" value="F:transcription cis-regulatory region binding"/>
    <property type="evidence" value="ECO:0007669"/>
    <property type="project" value="TreeGrafter"/>
</dbReference>
<evidence type="ECO:0000256" key="4">
    <source>
        <dbReference type="ARBA" id="ARBA00023163"/>
    </source>
</evidence>